<dbReference type="AlphaFoldDB" id="W2SJT7"/>
<protein>
    <submittedName>
        <fullName evidence="1">Uncharacterized protein</fullName>
    </submittedName>
</protein>
<dbReference type="STRING" id="51031.W2SJT7"/>
<organism evidence="1 2">
    <name type="scientific">Necator americanus</name>
    <name type="common">Human hookworm</name>
    <dbReference type="NCBI Taxonomy" id="51031"/>
    <lineage>
        <taxon>Eukaryota</taxon>
        <taxon>Metazoa</taxon>
        <taxon>Ecdysozoa</taxon>
        <taxon>Nematoda</taxon>
        <taxon>Chromadorea</taxon>
        <taxon>Rhabditida</taxon>
        <taxon>Rhabditina</taxon>
        <taxon>Rhabditomorpha</taxon>
        <taxon>Strongyloidea</taxon>
        <taxon>Ancylostomatidae</taxon>
        <taxon>Bunostominae</taxon>
        <taxon>Necator</taxon>
    </lineage>
</organism>
<sequence length="99" mass="11560">MDNLTEEWSSSEPQLYDLVTDVKDIDFELSDQLKYFLRLRNEVIDPTRHTVRHCMRFQQHCSENGFIQVSLCMSQAVKADDVDDARRQQSCSVQSGKVF</sequence>
<dbReference type="EMBL" id="KI669035">
    <property type="protein sequence ID" value="ETN69909.1"/>
    <property type="molecule type" value="Genomic_DNA"/>
</dbReference>
<name>W2SJT7_NECAM</name>
<dbReference type="OrthoDB" id="10390373at2759"/>
<keyword evidence="2" id="KW-1185">Reference proteome</keyword>
<reference evidence="2" key="1">
    <citation type="journal article" date="2014" name="Nat. Genet.">
        <title>Genome of the human hookworm Necator americanus.</title>
        <authorList>
            <person name="Tang Y.T."/>
            <person name="Gao X."/>
            <person name="Rosa B.A."/>
            <person name="Abubucker S."/>
            <person name="Hallsworth-Pepin K."/>
            <person name="Martin J."/>
            <person name="Tyagi R."/>
            <person name="Heizer E."/>
            <person name="Zhang X."/>
            <person name="Bhonagiri-Palsikar V."/>
            <person name="Minx P."/>
            <person name="Warren W.C."/>
            <person name="Wang Q."/>
            <person name="Zhan B."/>
            <person name="Hotez P.J."/>
            <person name="Sternberg P.W."/>
            <person name="Dougall A."/>
            <person name="Gaze S.T."/>
            <person name="Mulvenna J."/>
            <person name="Sotillo J."/>
            <person name="Ranganathan S."/>
            <person name="Rabelo E.M."/>
            <person name="Wilson R.K."/>
            <person name="Felgner P.L."/>
            <person name="Bethony J."/>
            <person name="Hawdon J.M."/>
            <person name="Gasser R.B."/>
            <person name="Loukas A."/>
            <person name="Mitreva M."/>
        </authorList>
    </citation>
    <scope>NUCLEOTIDE SEQUENCE [LARGE SCALE GENOMIC DNA]</scope>
</reference>
<gene>
    <name evidence="1" type="ORF">NECAME_05095</name>
</gene>
<accession>W2SJT7</accession>
<proteinExistence type="predicted"/>
<evidence type="ECO:0000313" key="2">
    <source>
        <dbReference type="Proteomes" id="UP000053676"/>
    </source>
</evidence>
<dbReference type="Proteomes" id="UP000053676">
    <property type="component" value="Unassembled WGS sequence"/>
</dbReference>
<dbReference type="KEGG" id="nai:NECAME_05095"/>
<evidence type="ECO:0000313" key="1">
    <source>
        <dbReference type="EMBL" id="ETN69909.1"/>
    </source>
</evidence>